<name>A0A150KM54_9BACI</name>
<evidence type="ECO:0000259" key="1">
    <source>
        <dbReference type="Pfam" id="PF11638"/>
    </source>
</evidence>
<evidence type="ECO:0000313" key="5">
    <source>
        <dbReference type="Proteomes" id="UP000595512"/>
    </source>
</evidence>
<keyword evidence="4" id="KW-1185">Reference proteome</keyword>
<feature type="domain" description="DnaA N-terminal" evidence="1">
    <location>
        <begin position="14"/>
        <end position="73"/>
    </location>
</feature>
<evidence type="ECO:0000313" key="2">
    <source>
        <dbReference type="EMBL" id="KYC94328.1"/>
    </source>
</evidence>
<dbReference type="InterPro" id="IPR024633">
    <property type="entry name" value="DnaA_N_dom"/>
</dbReference>
<reference evidence="3 5" key="2">
    <citation type="submission" date="2020-12" db="EMBL/GenBank/DDBJ databases">
        <title>Taxonomic evaluation of the Bacillus sporothermodurans group of bacteria based on whole genome sequences.</title>
        <authorList>
            <person name="Fiedler G."/>
            <person name="Herbstmann A.-D."/>
            <person name="Doll E."/>
            <person name="Wenning M."/>
            <person name="Brinks E."/>
            <person name="Kabisch J."/>
            <person name="Breitenwieser F."/>
            <person name="Lappann M."/>
            <person name="Boehnlein C."/>
            <person name="Franz C."/>
        </authorList>
    </citation>
    <scope>NUCLEOTIDE SEQUENCE [LARGE SCALE GENOMIC DNA]</scope>
    <source>
        <strain evidence="3 5">DSM 10599</strain>
    </source>
</reference>
<dbReference type="EMBL" id="LQYN01000102">
    <property type="protein sequence ID" value="KYC94328.1"/>
    <property type="molecule type" value="Genomic_DNA"/>
</dbReference>
<sequence length="91" mass="10550">MTHSKKIHTEKVGLWEEVLDELKLSLEPNAIKTWFSKATIDRLSENEMLVCAVNEFSADWIRKHFQADLEKAVCKVLDQKVRIHISVQSSK</sequence>
<dbReference type="Proteomes" id="UP000595512">
    <property type="component" value="Chromosome"/>
</dbReference>
<dbReference type="InterPro" id="IPR038454">
    <property type="entry name" value="DnaA_N_sf"/>
</dbReference>
<accession>A0A150KM54</accession>
<dbReference type="STRING" id="46224.B4102_3679"/>
<evidence type="ECO:0000313" key="3">
    <source>
        <dbReference type="EMBL" id="QQX27071.1"/>
    </source>
</evidence>
<proteinExistence type="predicted"/>
<organism evidence="2 4">
    <name type="scientific">Heyndrickxia sporothermodurans</name>
    <dbReference type="NCBI Taxonomy" id="46224"/>
    <lineage>
        <taxon>Bacteria</taxon>
        <taxon>Bacillati</taxon>
        <taxon>Bacillota</taxon>
        <taxon>Bacilli</taxon>
        <taxon>Bacillales</taxon>
        <taxon>Bacillaceae</taxon>
        <taxon>Heyndrickxia</taxon>
    </lineage>
</organism>
<dbReference type="Proteomes" id="UP000075666">
    <property type="component" value="Unassembled WGS sequence"/>
</dbReference>
<dbReference type="Pfam" id="PF11638">
    <property type="entry name" value="DnaA_N"/>
    <property type="match status" value="1"/>
</dbReference>
<gene>
    <name evidence="2" type="ORF">B4102_3679</name>
    <name evidence="3" type="ORF">JGZ69_10070</name>
</gene>
<protein>
    <recommendedName>
        <fullName evidence="1">DnaA N-terminal domain-containing protein</fullName>
    </recommendedName>
</protein>
<dbReference type="EMBL" id="CP066701">
    <property type="protein sequence ID" value="QQX27071.1"/>
    <property type="molecule type" value="Genomic_DNA"/>
</dbReference>
<dbReference type="PATRIC" id="fig|46224.3.peg.363"/>
<evidence type="ECO:0000313" key="4">
    <source>
        <dbReference type="Proteomes" id="UP000075666"/>
    </source>
</evidence>
<reference evidence="2 4" key="1">
    <citation type="submission" date="2016-01" db="EMBL/GenBank/DDBJ databases">
        <title>Genome Sequences of Twelve Sporeforming Bacillus Species Isolated from Foods.</title>
        <authorList>
            <person name="Berendsen E.M."/>
            <person name="Wells-Bennik M.H."/>
            <person name="Krawcyk A.O."/>
            <person name="De Jong A."/>
            <person name="Holsappel S."/>
            <person name="Eijlander R.T."/>
            <person name="Kuipers O.P."/>
        </authorList>
    </citation>
    <scope>NUCLEOTIDE SEQUENCE [LARGE SCALE GENOMIC DNA]</scope>
    <source>
        <strain evidence="2 4">B4102</strain>
    </source>
</reference>
<dbReference type="RefSeq" id="WP_160331479.1">
    <property type="nucleotide sequence ID" value="NZ_CP066701.1"/>
</dbReference>
<dbReference type="OrthoDB" id="2966216at2"/>
<dbReference type="Gene3D" id="3.30.300.180">
    <property type="match status" value="1"/>
</dbReference>
<dbReference type="AlphaFoldDB" id="A0A150KM54"/>
<dbReference type="KEGG" id="hspo:JGZ69_10070"/>
<dbReference type="GeneID" id="62499801"/>